<dbReference type="GO" id="GO:0000981">
    <property type="term" value="F:DNA-binding transcription factor activity, RNA polymerase II-specific"/>
    <property type="evidence" value="ECO:0007669"/>
    <property type="project" value="InterPro"/>
</dbReference>
<proteinExistence type="predicted"/>
<keyword evidence="5" id="KW-0539">Nucleus</keyword>
<sequence>MVAIYSAVYFQLHPLYTTVLQSLLNSSTLSLSLGNHLESEIKGGPPPSGVAKMTVMSLVQPKKRANASRRRSLWLPIIAPKGTTSTPSINPLVSVKSSIPRPHARFPPRSRTGCWTCRSRKVKCDERHPRCNQCTRLGHDCDYRPRLSFRDDTHRIIQRMSAVETVGNVVWDREISFIFLLIQYQPRMCSPTYFFSIARMFGDLKPPAANFGIPDQLPSFAALTSDEERERKAQSSIPGTYTVIVIPESFSHLPKLVAERIEESYRNSSSLLDGGQSRQTDKHPELNDPNVVILKTFPDARRYLCSGRRDSTPTLESESRDSSLCTISISSAVPNTLDDGNAQEETKLTGYEATLLDHFRNAVWPRLVPRGIWLGSTNGHELSIEVFEQEAAIFPPLLQAIMAISALSLIRQGNKLDMSAMSHYRQGFPLPQYDIRHSKNHLSDGLFFTQFFLLIYEIMAAKSNEPNSWSHHISRLLEITSLRQSAFGIERYPCIIWWTCNIDLYALFSGAGTGYYVKTVIENDLLPGPESVLPSVGSDDPGVLDSHEHNSLTFMLRLYKDMFILAVRLGLTIAEAKKQDATYPYLPVSLQQQGAELYGEFKGLWGSADVHFWTENQTKLPQQLQDILEQVYLLFHTSLLLYFTSMWPGQGIGFEESPEEKAHQHTTAVLQHVEARILKIQESPRHFLIFPLFLAGVAAGSSDLKVKAWELLSSLEESEIGYNASTTCSMLQQVYERQMQQSRNGGGPFLWVDWVELLVERGFQLVSFG</sequence>
<organism evidence="8 9">
    <name type="scientific">Aspergillus coremiiformis</name>
    <dbReference type="NCBI Taxonomy" id="138285"/>
    <lineage>
        <taxon>Eukaryota</taxon>
        <taxon>Fungi</taxon>
        <taxon>Dikarya</taxon>
        <taxon>Ascomycota</taxon>
        <taxon>Pezizomycotina</taxon>
        <taxon>Eurotiomycetes</taxon>
        <taxon>Eurotiomycetidae</taxon>
        <taxon>Eurotiales</taxon>
        <taxon>Aspergillaceae</taxon>
        <taxon>Aspergillus</taxon>
        <taxon>Aspergillus subgen. Circumdati</taxon>
    </lineage>
</organism>
<keyword evidence="2" id="KW-0805">Transcription regulation</keyword>
<dbReference type="PROSITE" id="PS50048">
    <property type="entry name" value="ZN2_CY6_FUNGAL_2"/>
    <property type="match status" value="1"/>
</dbReference>
<evidence type="ECO:0000259" key="7">
    <source>
        <dbReference type="PROSITE" id="PS50048"/>
    </source>
</evidence>
<evidence type="ECO:0000256" key="2">
    <source>
        <dbReference type="ARBA" id="ARBA00023015"/>
    </source>
</evidence>
<keyword evidence="4" id="KW-0804">Transcription</keyword>
<dbReference type="GO" id="GO:0045944">
    <property type="term" value="P:positive regulation of transcription by RNA polymerase II"/>
    <property type="evidence" value="ECO:0007669"/>
    <property type="project" value="TreeGrafter"/>
</dbReference>
<feature type="domain" description="Zn(2)-C6 fungal-type" evidence="7">
    <location>
        <begin position="113"/>
        <end position="143"/>
    </location>
</feature>
<dbReference type="GO" id="GO:0000976">
    <property type="term" value="F:transcription cis-regulatory region binding"/>
    <property type="evidence" value="ECO:0007669"/>
    <property type="project" value="TreeGrafter"/>
</dbReference>
<gene>
    <name evidence="8" type="ORF">BDV28DRAFT_45929</name>
</gene>
<dbReference type="InterPro" id="IPR036864">
    <property type="entry name" value="Zn2-C6_fun-type_DNA-bd_sf"/>
</dbReference>
<evidence type="ECO:0000256" key="3">
    <source>
        <dbReference type="ARBA" id="ARBA00023125"/>
    </source>
</evidence>
<evidence type="ECO:0000256" key="4">
    <source>
        <dbReference type="ARBA" id="ARBA00023163"/>
    </source>
</evidence>
<evidence type="ECO:0000313" key="9">
    <source>
        <dbReference type="Proteomes" id="UP000327118"/>
    </source>
</evidence>
<reference evidence="9" key="1">
    <citation type="submission" date="2019-04" db="EMBL/GenBank/DDBJ databases">
        <title>Friends and foes A comparative genomics studyof 23 Aspergillus species from section Flavi.</title>
        <authorList>
            <consortium name="DOE Joint Genome Institute"/>
            <person name="Kjaerbolling I."/>
            <person name="Vesth T."/>
            <person name="Frisvad J.C."/>
            <person name="Nybo J.L."/>
            <person name="Theobald S."/>
            <person name="Kildgaard S."/>
            <person name="Isbrandt T."/>
            <person name="Kuo A."/>
            <person name="Sato A."/>
            <person name="Lyhne E.K."/>
            <person name="Kogle M.E."/>
            <person name="Wiebenga A."/>
            <person name="Kun R.S."/>
            <person name="Lubbers R.J."/>
            <person name="Makela M.R."/>
            <person name="Barry K."/>
            <person name="Chovatia M."/>
            <person name="Clum A."/>
            <person name="Daum C."/>
            <person name="Haridas S."/>
            <person name="He G."/>
            <person name="LaButti K."/>
            <person name="Lipzen A."/>
            <person name="Mondo S."/>
            <person name="Riley R."/>
            <person name="Salamov A."/>
            <person name="Simmons B.A."/>
            <person name="Magnuson J.K."/>
            <person name="Henrissat B."/>
            <person name="Mortensen U.H."/>
            <person name="Larsen T.O."/>
            <person name="Devries R.P."/>
            <person name="Grigoriev I.V."/>
            <person name="Machida M."/>
            <person name="Baker S.E."/>
            <person name="Andersen M.R."/>
        </authorList>
    </citation>
    <scope>NUCLEOTIDE SEQUENCE [LARGE SCALE GENOMIC DNA]</scope>
    <source>
        <strain evidence="9">CBS 553.77</strain>
    </source>
</reference>
<keyword evidence="3" id="KW-0238">DNA-binding</keyword>
<dbReference type="Gene3D" id="4.10.240.10">
    <property type="entry name" value="Zn(2)-C6 fungal-type DNA-binding domain"/>
    <property type="match status" value="1"/>
</dbReference>
<dbReference type="EMBL" id="ML739243">
    <property type="protein sequence ID" value="KAE8350171.1"/>
    <property type="molecule type" value="Genomic_DNA"/>
</dbReference>
<dbReference type="GO" id="GO:0008270">
    <property type="term" value="F:zinc ion binding"/>
    <property type="evidence" value="ECO:0007669"/>
    <property type="project" value="InterPro"/>
</dbReference>
<name>A0A5N6YXK1_9EURO</name>
<accession>A0A5N6YXK1</accession>
<dbReference type="OrthoDB" id="3598904at2759"/>
<protein>
    <recommendedName>
        <fullName evidence="7">Zn(2)-C6 fungal-type domain-containing protein</fullName>
    </recommendedName>
</protein>
<evidence type="ECO:0000256" key="5">
    <source>
        <dbReference type="ARBA" id="ARBA00023242"/>
    </source>
</evidence>
<dbReference type="InterPro" id="IPR001138">
    <property type="entry name" value="Zn2Cys6_DnaBD"/>
</dbReference>
<dbReference type="PANTHER" id="PTHR37534:SF49">
    <property type="entry name" value="LYSINE BIOSYNTHESIS REGULATORY PROTEIN LYS14"/>
    <property type="match status" value="1"/>
</dbReference>
<dbReference type="GO" id="GO:0005634">
    <property type="term" value="C:nucleus"/>
    <property type="evidence" value="ECO:0007669"/>
    <property type="project" value="UniProtKB-SubCell"/>
</dbReference>
<dbReference type="AlphaFoldDB" id="A0A5N6YXK1"/>
<evidence type="ECO:0000313" key="8">
    <source>
        <dbReference type="EMBL" id="KAE8350171.1"/>
    </source>
</evidence>
<dbReference type="PANTHER" id="PTHR37534">
    <property type="entry name" value="TRANSCRIPTIONAL ACTIVATOR PROTEIN UGA3"/>
    <property type="match status" value="1"/>
</dbReference>
<comment type="subcellular location">
    <subcellularLocation>
        <location evidence="1">Nucleus</location>
    </subcellularLocation>
</comment>
<keyword evidence="9" id="KW-1185">Reference proteome</keyword>
<evidence type="ECO:0000256" key="1">
    <source>
        <dbReference type="ARBA" id="ARBA00004123"/>
    </source>
</evidence>
<dbReference type="SUPFAM" id="SSF57701">
    <property type="entry name" value="Zn2/Cys6 DNA-binding domain"/>
    <property type="match status" value="1"/>
</dbReference>
<dbReference type="Proteomes" id="UP000327118">
    <property type="component" value="Unassembled WGS sequence"/>
</dbReference>
<evidence type="ECO:0000256" key="6">
    <source>
        <dbReference type="SAM" id="MobiDB-lite"/>
    </source>
</evidence>
<feature type="region of interest" description="Disordered" evidence="6">
    <location>
        <begin position="268"/>
        <end position="287"/>
    </location>
</feature>
<dbReference type="Pfam" id="PF11951">
    <property type="entry name" value="Fungal_trans_2"/>
    <property type="match status" value="1"/>
</dbReference>
<dbReference type="Pfam" id="PF00172">
    <property type="entry name" value="Zn_clus"/>
    <property type="match status" value="1"/>
</dbReference>
<dbReference type="CDD" id="cd00067">
    <property type="entry name" value="GAL4"/>
    <property type="match status" value="1"/>
</dbReference>
<dbReference type="SMART" id="SM00066">
    <property type="entry name" value="GAL4"/>
    <property type="match status" value="1"/>
</dbReference>
<dbReference type="InterPro" id="IPR021858">
    <property type="entry name" value="Fun_TF"/>
</dbReference>
<dbReference type="PROSITE" id="PS00463">
    <property type="entry name" value="ZN2_CY6_FUNGAL_1"/>
    <property type="match status" value="1"/>
</dbReference>